<dbReference type="EMBL" id="JAHMUF010000007">
    <property type="protein sequence ID" value="KAG7194518.1"/>
    <property type="molecule type" value="Genomic_DNA"/>
</dbReference>
<evidence type="ECO:0000256" key="3">
    <source>
        <dbReference type="ARBA" id="ARBA00018242"/>
    </source>
</evidence>
<keyword evidence="7" id="KW-0539">Nucleus</keyword>
<evidence type="ECO:0000313" key="10">
    <source>
        <dbReference type="EMBL" id="KAG7194518.1"/>
    </source>
</evidence>
<keyword evidence="4" id="KW-0507">mRNA processing</keyword>
<dbReference type="OrthoDB" id="10261918at2759"/>
<proteinExistence type="inferred from homology"/>
<gene>
    <name evidence="10" type="primary">PRP18</name>
    <name evidence="10" type="ORF">KQ657_004733</name>
</gene>
<evidence type="ECO:0000256" key="4">
    <source>
        <dbReference type="ARBA" id="ARBA00022664"/>
    </source>
</evidence>
<reference evidence="10" key="1">
    <citation type="submission" date="2021-03" db="EMBL/GenBank/DDBJ databases">
        <authorList>
            <person name="Palmer J.M."/>
        </authorList>
    </citation>
    <scope>NUCLEOTIDE SEQUENCE</scope>
    <source>
        <strain evidence="10">ARV_011</strain>
    </source>
</reference>
<evidence type="ECO:0000256" key="5">
    <source>
        <dbReference type="ARBA" id="ARBA00022728"/>
    </source>
</evidence>
<evidence type="ECO:0000256" key="8">
    <source>
        <dbReference type="SAM" id="MobiDB-lite"/>
    </source>
</evidence>
<dbReference type="Proteomes" id="UP000790833">
    <property type="component" value="Unassembled WGS sequence"/>
</dbReference>
<sequence>MDFDALFGKELRKKTKKKKKEKEFKKSDEPEASPLKESSSDAIEAKEILLVTEAIDNDVLEKTWKEMVGGDNNNTDNDGDCNFNKLSKEEKLLRLSQQIHSEEKKHAYKLQLDLEAETDVTVIIEQVTDANYTDKIYLQLRKYFKSLIVQWENDLQSDRQQARILYETKRDMVPLLYKLRTHRLKPEMIITLGTIVHQLQNHQFLQANESYLKLSIGNVAWPIGVQNVGIHARSASLRIEGKSANIMISNTTRKWITAIKRLISFSERRYSSLN</sequence>
<feature type="region of interest" description="Disordered" evidence="8">
    <location>
        <begin position="13"/>
        <end position="40"/>
    </location>
</feature>
<dbReference type="GO" id="GO:0005682">
    <property type="term" value="C:U5 snRNP"/>
    <property type="evidence" value="ECO:0007669"/>
    <property type="project" value="TreeGrafter"/>
</dbReference>
<dbReference type="GeneID" id="66118107"/>
<keyword evidence="11" id="KW-1185">Reference proteome</keyword>
<comment type="similarity">
    <text evidence="2">Belongs to the PRP18 family.</text>
</comment>
<keyword evidence="5" id="KW-0747">Spliceosome</keyword>
<keyword evidence="6" id="KW-0508">mRNA splicing</keyword>
<dbReference type="InterPro" id="IPR039979">
    <property type="entry name" value="PRPF18"/>
</dbReference>
<dbReference type="InterPro" id="IPR004098">
    <property type="entry name" value="Prp18"/>
</dbReference>
<dbReference type="AlphaFoldDB" id="A0A9P8AIL9"/>
<evidence type="ECO:0000259" key="9">
    <source>
        <dbReference type="Pfam" id="PF02840"/>
    </source>
</evidence>
<evidence type="ECO:0000256" key="7">
    <source>
        <dbReference type="ARBA" id="ARBA00023242"/>
    </source>
</evidence>
<evidence type="ECO:0000256" key="1">
    <source>
        <dbReference type="ARBA" id="ARBA00004123"/>
    </source>
</evidence>
<dbReference type="Pfam" id="PF02840">
    <property type="entry name" value="Prp18"/>
    <property type="match status" value="1"/>
</dbReference>
<feature type="domain" description="Prp18" evidence="9">
    <location>
        <begin position="142"/>
        <end position="271"/>
    </location>
</feature>
<organism evidence="10 11">
    <name type="scientific">Scheffersomyces spartinae</name>
    <dbReference type="NCBI Taxonomy" id="45513"/>
    <lineage>
        <taxon>Eukaryota</taxon>
        <taxon>Fungi</taxon>
        <taxon>Dikarya</taxon>
        <taxon>Ascomycota</taxon>
        <taxon>Saccharomycotina</taxon>
        <taxon>Pichiomycetes</taxon>
        <taxon>Debaryomycetaceae</taxon>
        <taxon>Scheffersomyces</taxon>
    </lineage>
</organism>
<dbReference type="GO" id="GO:0000350">
    <property type="term" value="P:generation of catalytic spliceosome for second transesterification step"/>
    <property type="evidence" value="ECO:0007669"/>
    <property type="project" value="TreeGrafter"/>
</dbReference>
<protein>
    <recommendedName>
        <fullName evidence="3">Pre-mRNA-splicing factor 18</fullName>
    </recommendedName>
</protein>
<evidence type="ECO:0000256" key="6">
    <source>
        <dbReference type="ARBA" id="ARBA00023187"/>
    </source>
</evidence>
<name>A0A9P8AIL9_9ASCO</name>
<comment type="subcellular location">
    <subcellularLocation>
        <location evidence="1">Nucleus</location>
    </subcellularLocation>
</comment>
<accession>A0A9P8AIL9</accession>
<dbReference type="SUPFAM" id="SSF47938">
    <property type="entry name" value="Functional domain of the splicing factor Prp18"/>
    <property type="match status" value="1"/>
</dbReference>
<evidence type="ECO:0000256" key="2">
    <source>
        <dbReference type="ARBA" id="ARBA00008137"/>
    </source>
</evidence>
<dbReference type="GO" id="GO:0071021">
    <property type="term" value="C:U2-type post-spliceosomal complex"/>
    <property type="evidence" value="ECO:0007669"/>
    <property type="project" value="TreeGrafter"/>
</dbReference>
<dbReference type="PANTHER" id="PTHR13007">
    <property type="entry name" value="PRE-MRNA SPLICING FACTOR-RELATED"/>
    <property type="match status" value="1"/>
</dbReference>
<dbReference type="RefSeq" id="XP_043050065.1">
    <property type="nucleotide sequence ID" value="XM_043195399.1"/>
</dbReference>
<dbReference type="GO" id="GO:0046540">
    <property type="term" value="C:U4/U6 x U5 tri-snRNP complex"/>
    <property type="evidence" value="ECO:0007669"/>
    <property type="project" value="TreeGrafter"/>
</dbReference>
<comment type="caution">
    <text evidence="10">The sequence shown here is derived from an EMBL/GenBank/DDBJ whole genome shotgun (WGS) entry which is preliminary data.</text>
</comment>
<evidence type="ECO:0000313" key="11">
    <source>
        <dbReference type="Proteomes" id="UP000790833"/>
    </source>
</evidence>
<dbReference type="PANTHER" id="PTHR13007:SF19">
    <property type="entry name" value="PRE-MRNA-SPLICING FACTOR 18"/>
    <property type="match status" value="1"/>
</dbReference>
<dbReference type="Gene3D" id="1.20.940.10">
    <property type="entry name" value="Functional domain of the splicing factor Prp18"/>
    <property type="match status" value="1"/>
</dbReference>